<sequence length="529" mass="60441">MFRNEIRLSFDFFAVAMVSTELFNGLLCRRRRRQINCRHLLKNLRHHSSLISNDGFTDLPSHISKLVLKHPSTAASAAASLASNISSSFPSTSLTPSVVDAVLKRLWNDGPRSLLFFRSLLRLPSVSLSPSSFDHAVDIAARLRDRHSLRFLLSARLAAGLPLSHRTFSLLAERFAAAGKPDRAVRLFLSLHHHGIRQELRTFNSLLDVLCKSRRVRKATSLFKTFKHRFGADAITFNILADGWCRLKHTGNALDLLKEMVESGVNPTLTTYNILLKGFFRSGQVNEAWQFFLQMKKRGRKEGSDCLPDVVSYTTVVHGLGLAGQIENARKVFDEMISQGCLPSVATYNAFIQVLCKKDSIQNALVVFEEMLRRGYTPNVTTYNVLIRGLCHGGEMERAMELMEKRMVQDERCRPNVQTYNIVIRHWCEKGETEKALELVGRMNEGADCLPNLDTYNLVISRMFERRRSEDMVVAGRMVMEMVQRGYLPRRFMFNKVLNGLLLTGNQAFARDLLRMQDKFWRLRRDIRL</sequence>
<comment type="caution">
    <text evidence="3">The sequence shown here is derived from an EMBL/GenBank/DDBJ whole genome shotgun (WGS) entry which is preliminary data.</text>
</comment>
<feature type="repeat" description="PPR" evidence="2">
    <location>
        <begin position="233"/>
        <end position="267"/>
    </location>
</feature>
<dbReference type="AlphaFoldDB" id="A0AAP0BCC6"/>
<dbReference type="Pfam" id="PF13041">
    <property type="entry name" value="PPR_2"/>
    <property type="match status" value="3"/>
</dbReference>
<dbReference type="InterPro" id="IPR002885">
    <property type="entry name" value="PPR_rpt"/>
</dbReference>
<dbReference type="Pfam" id="PF01535">
    <property type="entry name" value="PPR"/>
    <property type="match status" value="1"/>
</dbReference>
<dbReference type="NCBIfam" id="TIGR00756">
    <property type="entry name" value="PPR"/>
    <property type="match status" value="7"/>
</dbReference>
<evidence type="ECO:0000256" key="2">
    <source>
        <dbReference type="PROSITE-ProRule" id="PRU00708"/>
    </source>
</evidence>
<feature type="repeat" description="PPR" evidence="2">
    <location>
        <begin position="309"/>
        <end position="343"/>
    </location>
</feature>
<feature type="repeat" description="PPR" evidence="2">
    <location>
        <begin position="379"/>
        <end position="415"/>
    </location>
</feature>
<organism evidence="3 4">
    <name type="scientific">Platanthera zijinensis</name>
    <dbReference type="NCBI Taxonomy" id="2320716"/>
    <lineage>
        <taxon>Eukaryota</taxon>
        <taxon>Viridiplantae</taxon>
        <taxon>Streptophyta</taxon>
        <taxon>Embryophyta</taxon>
        <taxon>Tracheophyta</taxon>
        <taxon>Spermatophyta</taxon>
        <taxon>Magnoliopsida</taxon>
        <taxon>Liliopsida</taxon>
        <taxon>Asparagales</taxon>
        <taxon>Orchidaceae</taxon>
        <taxon>Orchidoideae</taxon>
        <taxon>Orchideae</taxon>
        <taxon>Orchidinae</taxon>
        <taxon>Platanthera</taxon>
    </lineage>
</organism>
<dbReference type="PANTHER" id="PTHR45613">
    <property type="entry name" value="PENTATRICOPEPTIDE REPEAT-CONTAINING PROTEIN"/>
    <property type="match status" value="1"/>
</dbReference>
<dbReference type="Pfam" id="PF12854">
    <property type="entry name" value="PPR_1"/>
    <property type="match status" value="1"/>
</dbReference>
<gene>
    <name evidence="3" type="primary">OTP43</name>
    <name evidence="3" type="ORF">KSP39_PZI012930</name>
</gene>
<evidence type="ECO:0000313" key="3">
    <source>
        <dbReference type="EMBL" id="KAK8935438.1"/>
    </source>
</evidence>
<dbReference type="PANTHER" id="PTHR45613:SF9">
    <property type="entry name" value="MITOCHONDRIAL GROUP I INTRON SPLICING FACTOR CCM1"/>
    <property type="match status" value="1"/>
</dbReference>
<reference evidence="3 4" key="1">
    <citation type="journal article" date="2022" name="Nat. Plants">
        <title>Genomes of leafy and leafless Platanthera orchids illuminate the evolution of mycoheterotrophy.</title>
        <authorList>
            <person name="Li M.H."/>
            <person name="Liu K.W."/>
            <person name="Li Z."/>
            <person name="Lu H.C."/>
            <person name="Ye Q.L."/>
            <person name="Zhang D."/>
            <person name="Wang J.Y."/>
            <person name="Li Y.F."/>
            <person name="Zhong Z.M."/>
            <person name="Liu X."/>
            <person name="Yu X."/>
            <person name="Liu D.K."/>
            <person name="Tu X.D."/>
            <person name="Liu B."/>
            <person name="Hao Y."/>
            <person name="Liao X.Y."/>
            <person name="Jiang Y.T."/>
            <person name="Sun W.H."/>
            <person name="Chen J."/>
            <person name="Chen Y.Q."/>
            <person name="Ai Y."/>
            <person name="Zhai J.W."/>
            <person name="Wu S.S."/>
            <person name="Zhou Z."/>
            <person name="Hsiao Y.Y."/>
            <person name="Wu W.L."/>
            <person name="Chen Y.Y."/>
            <person name="Lin Y.F."/>
            <person name="Hsu J.L."/>
            <person name="Li C.Y."/>
            <person name="Wang Z.W."/>
            <person name="Zhao X."/>
            <person name="Zhong W.Y."/>
            <person name="Ma X.K."/>
            <person name="Ma L."/>
            <person name="Huang J."/>
            <person name="Chen G.Z."/>
            <person name="Huang M.Z."/>
            <person name="Huang L."/>
            <person name="Peng D.H."/>
            <person name="Luo Y.B."/>
            <person name="Zou S.Q."/>
            <person name="Chen S.P."/>
            <person name="Lan S."/>
            <person name="Tsai W.C."/>
            <person name="Van de Peer Y."/>
            <person name="Liu Z.J."/>
        </authorList>
    </citation>
    <scope>NUCLEOTIDE SEQUENCE [LARGE SCALE GENOMIC DNA]</scope>
    <source>
        <strain evidence="3">Lor287</strain>
    </source>
</reference>
<keyword evidence="1" id="KW-0677">Repeat</keyword>
<evidence type="ECO:0000256" key="1">
    <source>
        <dbReference type="ARBA" id="ARBA00022737"/>
    </source>
</evidence>
<dbReference type="Proteomes" id="UP001418222">
    <property type="component" value="Unassembled WGS sequence"/>
</dbReference>
<evidence type="ECO:0000313" key="4">
    <source>
        <dbReference type="Proteomes" id="UP001418222"/>
    </source>
</evidence>
<dbReference type="Gene3D" id="1.25.40.10">
    <property type="entry name" value="Tetratricopeptide repeat domain"/>
    <property type="match status" value="4"/>
</dbReference>
<dbReference type="EMBL" id="JBBWWQ010000011">
    <property type="protein sequence ID" value="KAK8935438.1"/>
    <property type="molecule type" value="Genomic_DNA"/>
</dbReference>
<name>A0AAP0BCC6_9ASPA</name>
<proteinExistence type="predicted"/>
<keyword evidence="4" id="KW-1185">Reference proteome</keyword>
<protein>
    <submittedName>
        <fullName evidence="3">Pentatricopeptide repeat-containing protein</fullName>
    </submittedName>
</protein>
<dbReference type="PROSITE" id="PS51375">
    <property type="entry name" value="PPR"/>
    <property type="match status" value="6"/>
</dbReference>
<feature type="repeat" description="PPR" evidence="2">
    <location>
        <begin position="344"/>
        <end position="378"/>
    </location>
</feature>
<feature type="repeat" description="PPR" evidence="2">
    <location>
        <begin position="416"/>
        <end position="446"/>
    </location>
</feature>
<dbReference type="InterPro" id="IPR011990">
    <property type="entry name" value="TPR-like_helical_dom_sf"/>
</dbReference>
<feature type="repeat" description="PPR" evidence="2">
    <location>
        <begin position="268"/>
        <end position="302"/>
    </location>
</feature>
<accession>A0AAP0BCC6</accession>